<dbReference type="Gene3D" id="2.60.200.20">
    <property type="match status" value="1"/>
</dbReference>
<organism evidence="5 6">
    <name type="scientific">Plantactinospora sonchi</name>
    <dbReference type="NCBI Taxonomy" id="1544735"/>
    <lineage>
        <taxon>Bacteria</taxon>
        <taxon>Bacillati</taxon>
        <taxon>Actinomycetota</taxon>
        <taxon>Actinomycetes</taxon>
        <taxon>Micromonosporales</taxon>
        <taxon>Micromonosporaceae</taxon>
        <taxon>Plantactinospora</taxon>
    </lineage>
</organism>
<evidence type="ECO:0000256" key="1">
    <source>
        <dbReference type="ARBA" id="ARBA00022553"/>
    </source>
</evidence>
<gene>
    <name evidence="5" type="ORF">V1633_04610</name>
</gene>
<dbReference type="RefSeq" id="WP_331212887.1">
    <property type="nucleotide sequence ID" value="NZ_JAZGQK010000003.1"/>
</dbReference>
<dbReference type="SUPFAM" id="SSF49879">
    <property type="entry name" value="SMAD/FHA domain"/>
    <property type="match status" value="1"/>
</dbReference>
<keyword evidence="3" id="KW-1133">Transmembrane helix</keyword>
<keyword evidence="1" id="KW-0597">Phosphoprotein</keyword>
<dbReference type="PANTHER" id="PTHR23308">
    <property type="entry name" value="NUCLEAR INHIBITOR OF PROTEIN PHOSPHATASE-1"/>
    <property type="match status" value="1"/>
</dbReference>
<keyword evidence="3" id="KW-0812">Transmembrane</keyword>
<dbReference type="Proteomes" id="UP001332243">
    <property type="component" value="Unassembled WGS sequence"/>
</dbReference>
<keyword evidence="3" id="KW-0472">Membrane</keyword>
<evidence type="ECO:0000256" key="2">
    <source>
        <dbReference type="SAM" id="MobiDB-lite"/>
    </source>
</evidence>
<protein>
    <submittedName>
        <fullName evidence="5">FHA domain-containing protein</fullName>
    </submittedName>
</protein>
<evidence type="ECO:0000313" key="5">
    <source>
        <dbReference type="EMBL" id="MEE6257773.1"/>
    </source>
</evidence>
<dbReference type="InterPro" id="IPR000253">
    <property type="entry name" value="FHA_dom"/>
</dbReference>
<sequence length="194" mass="20265">MSDELHLMPLLTVTSGPLRGASFRLRPGLCRIGREGGVDVLLDDPLVSRRHAAVELGGGRALLVDTGSTNGTWLNDRRIGAGTELRDGDRIRIGHVELRFFDPGSAPTEPVGTLRRLPPPLVVPPAPAVVPVGAGTGPRSAPLPAPPGPSGSAAAALTMPTQLMGTPRRSRRMLLLFGAAALVGWLAWAYLALG</sequence>
<dbReference type="EMBL" id="JAZGQK010000003">
    <property type="protein sequence ID" value="MEE6257773.1"/>
    <property type="molecule type" value="Genomic_DNA"/>
</dbReference>
<dbReference type="InterPro" id="IPR050923">
    <property type="entry name" value="Cell_Proc_Reg/RNA_Proc"/>
</dbReference>
<reference evidence="5 6" key="1">
    <citation type="submission" date="2024-01" db="EMBL/GenBank/DDBJ databases">
        <title>Genome insights into Plantactinospora sonchi sp. nov.</title>
        <authorList>
            <person name="Wang L."/>
        </authorList>
    </citation>
    <scope>NUCLEOTIDE SEQUENCE [LARGE SCALE GENOMIC DNA]</scope>
    <source>
        <strain evidence="5 6">NEAU-QY2</strain>
    </source>
</reference>
<feature type="domain" description="FHA" evidence="4">
    <location>
        <begin position="30"/>
        <end position="79"/>
    </location>
</feature>
<dbReference type="CDD" id="cd00060">
    <property type="entry name" value="FHA"/>
    <property type="match status" value="1"/>
</dbReference>
<feature type="region of interest" description="Disordered" evidence="2">
    <location>
        <begin position="134"/>
        <end position="154"/>
    </location>
</feature>
<dbReference type="InterPro" id="IPR008984">
    <property type="entry name" value="SMAD_FHA_dom_sf"/>
</dbReference>
<dbReference type="PROSITE" id="PS50006">
    <property type="entry name" value="FHA_DOMAIN"/>
    <property type="match status" value="1"/>
</dbReference>
<name>A0ABU7RMR9_9ACTN</name>
<proteinExistence type="predicted"/>
<accession>A0ABU7RMR9</accession>
<dbReference type="Pfam" id="PF00498">
    <property type="entry name" value="FHA"/>
    <property type="match status" value="1"/>
</dbReference>
<keyword evidence="6" id="KW-1185">Reference proteome</keyword>
<comment type="caution">
    <text evidence="5">The sequence shown here is derived from an EMBL/GenBank/DDBJ whole genome shotgun (WGS) entry which is preliminary data.</text>
</comment>
<feature type="transmembrane region" description="Helical" evidence="3">
    <location>
        <begin position="173"/>
        <end position="193"/>
    </location>
</feature>
<evidence type="ECO:0000256" key="3">
    <source>
        <dbReference type="SAM" id="Phobius"/>
    </source>
</evidence>
<dbReference type="SMART" id="SM00240">
    <property type="entry name" value="FHA"/>
    <property type="match status" value="1"/>
</dbReference>
<evidence type="ECO:0000313" key="6">
    <source>
        <dbReference type="Proteomes" id="UP001332243"/>
    </source>
</evidence>
<evidence type="ECO:0000259" key="4">
    <source>
        <dbReference type="PROSITE" id="PS50006"/>
    </source>
</evidence>